<evidence type="ECO:0000313" key="5">
    <source>
        <dbReference type="EMBL" id="GAA0923515.1"/>
    </source>
</evidence>
<dbReference type="EMBL" id="BAAAHQ010000009">
    <property type="protein sequence ID" value="GAA0923515.1"/>
    <property type="molecule type" value="Genomic_DNA"/>
</dbReference>
<dbReference type="InterPro" id="IPR000086">
    <property type="entry name" value="NUDIX_hydrolase_dom"/>
</dbReference>
<sequence length="167" mass="18486">MALLGTVKVVSQSHLPPAEWYASLPAVHVSACMLLTDAADRVLLVKPNYREHWAVPGGVVDENEPPHVCAVREIAEELGLHVRLGPLLVVDWVPPFDDRPRSMINFIFDGGVVEDPARIRLQTSELDDGRFWSWEQAAARMHPVTAGRIPAARAARADGRTIFLPTR</sequence>
<dbReference type="PROSITE" id="PS00893">
    <property type="entry name" value="NUDIX_BOX"/>
    <property type="match status" value="1"/>
</dbReference>
<evidence type="ECO:0000256" key="1">
    <source>
        <dbReference type="ARBA" id="ARBA00001946"/>
    </source>
</evidence>
<keyword evidence="3" id="KW-0460">Magnesium</keyword>
<organism evidence="5 6">
    <name type="scientific">Nonomuraea longicatena</name>
    <dbReference type="NCBI Taxonomy" id="83682"/>
    <lineage>
        <taxon>Bacteria</taxon>
        <taxon>Bacillati</taxon>
        <taxon>Actinomycetota</taxon>
        <taxon>Actinomycetes</taxon>
        <taxon>Streptosporangiales</taxon>
        <taxon>Streptosporangiaceae</taxon>
        <taxon>Nonomuraea</taxon>
    </lineage>
</organism>
<dbReference type="PROSITE" id="PS51462">
    <property type="entry name" value="NUDIX"/>
    <property type="match status" value="1"/>
</dbReference>
<dbReference type="PANTHER" id="PTHR43046">
    <property type="entry name" value="GDP-MANNOSE MANNOSYL HYDROLASE"/>
    <property type="match status" value="1"/>
</dbReference>
<gene>
    <name evidence="5" type="ORF">GCM10009560_23500</name>
</gene>
<evidence type="ECO:0000313" key="6">
    <source>
        <dbReference type="Proteomes" id="UP001501578"/>
    </source>
</evidence>
<evidence type="ECO:0000256" key="3">
    <source>
        <dbReference type="ARBA" id="ARBA00022842"/>
    </source>
</evidence>
<dbReference type="GO" id="GO:0016787">
    <property type="term" value="F:hydrolase activity"/>
    <property type="evidence" value="ECO:0007669"/>
    <property type="project" value="UniProtKB-KW"/>
</dbReference>
<reference evidence="5 6" key="1">
    <citation type="journal article" date="2019" name="Int. J. Syst. Evol. Microbiol.">
        <title>The Global Catalogue of Microorganisms (GCM) 10K type strain sequencing project: providing services to taxonomists for standard genome sequencing and annotation.</title>
        <authorList>
            <consortium name="The Broad Institute Genomics Platform"/>
            <consortium name="The Broad Institute Genome Sequencing Center for Infectious Disease"/>
            <person name="Wu L."/>
            <person name="Ma J."/>
        </authorList>
    </citation>
    <scope>NUCLEOTIDE SEQUENCE [LARGE SCALE GENOMIC DNA]</scope>
    <source>
        <strain evidence="5 6">JCM 11136</strain>
    </source>
</reference>
<dbReference type="CDD" id="cd18876">
    <property type="entry name" value="NUDIX_Hydrolase"/>
    <property type="match status" value="1"/>
</dbReference>
<feature type="domain" description="Nudix hydrolase" evidence="4">
    <location>
        <begin position="25"/>
        <end position="157"/>
    </location>
</feature>
<proteinExistence type="predicted"/>
<name>A0ABN1P691_9ACTN</name>
<dbReference type="Proteomes" id="UP001501578">
    <property type="component" value="Unassembled WGS sequence"/>
</dbReference>
<comment type="caution">
    <text evidence="5">The sequence shown here is derived from an EMBL/GenBank/DDBJ whole genome shotgun (WGS) entry which is preliminary data.</text>
</comment>
<evidence type="ECO:0000256" key="2">
    <source>
        <dbReference type="ARBA" id="ARBA00022801"/>
    </source>
</evidence>
<comment type="cofactor">
    <cofactor evidence="1">
        <name>Mg(2+)</name>
        <dbReference type="ChEBI" id="CHEBI:18420"/>
    </cofactor>
</comment>
<accession>A0ABN1P691</accession>
<dbReference type="PANTHER" id="PTHR43046:SF12">
    <property type="entry name" value="GDP-MANNOSE MANNOSYL HYDROLASE"/>
    <property type="match status" value="1"/>
</dbReference>
<dbReference type="Pfam" id="PF00293">
    <property type="entry name" value="NUDIX"/>
    <property type="match status" value="1"/>
</dbReference>
<protein>
    <submittedName>
        <fullName evidence="5">NUDIX hydrolase</fullName>
    </submittedName>
</protein>
<dbReference type="Gene3D" id="3.90.79.10">
    <property type="entry name" value="Nucleoside Triphosphate Pyrophosphohydrolase"/>
    <property type="match status" value="1"/>
</dbReference>
<keyword evidence="6" id="KW-1185">Reference proteome</keyword>
<dbReference type="InterPro" id="IPR020084">
    <property type="entry name" value="NUDIX_hydrolase_CS"/>
</dbReference>
<keyword evidence="2 5" id="KW-0378">Hydrolase</keyword>
<dbReference type="SUPFAM" id="SSF55811">
    <property type="entry name" value="Nudix"/>
    <property type="match status" value="1"/>
</dbReference>
<dbReference type="InterPro" id="IPR015797">
    <property type="entry name" value="NUDIX_hydrolase-like_dom_sf"/>
</dbReference>
<evidence type="ECO:0000259" key="4">
    <source>
        <dbReference type="PROSITE" id="PS51462"/>
    </source>
</evidence>